<dbReference type="GO" id="GO:0005634">
    <property type="term" value="C:nucleus"/>
    <property type="evidence" value="ECO:0007669"/>
    <property type="project" value="UniProtKB-SubCell"/>
</dbReference>
<name>B3S1Q5_TRIAD</name>
<evidence type="ECO:0000256" key="2">
    <source>
        <dbReference type="ARBA" id="ARBA00007991"/>
    </source>
</evidence>
<dbReference type="InterPro" id="IPR057942">
    <property type="entry name" value="TPR_TNPO3_IPO13_3rd"/>
</dbReference>
<organism evidence="6 7">
    <name type="scientific">Trichoplax adhaerens</name>
    <name type="common">Trichoplax reptans</name>
    <dbReference type="NCBI Taxonomy" id="10228"/>
    <lineage>
        <taxon>Eukaryota</taxon>
        <taxon>Metazoa</taxon>
        <taxon>Placozoa</taxon>
        <taxon>Uniplacotomia</taxon>
        <taxon>Trichoplacea</taxon>
        <taxon>Trichoplacidae</taxon>
        <taxon>Trichoplax</taxon>
    </lineage>
</organism>
<evidence type="ECO:0000313" key="7">
    <source>
        <dbReference type="Proteomes" id="UP000009022"/>
    </source>
</evidence>
<dbReference type="InterPro" id="IPR051345">
    <property type="entry name" value="Importin_beta-like_NTR"/>
</dbReference>
<evidence type="ECO:0000256" key="5">
    <source>
        <dbReference type="ARBA" id="ARBA00023242"/>
    </source>
</evidence>
<evidence type="ECO:0000256" key="4">
    <source>
        <dbReference type="ARBA" id="ARBA00022927"/>
    </source>
</evidence>
<comment type="subcellular location">
    <subcellularLocation>
        <location evidence="1">Nucleus</location>
    </subcellularLocation>
</comment>
<dbReference type="GeneID" id="6755458"/>
<dbReference type="OMA" id="KYPAEMA"/>
<dbReference type="SUPFAM" id="SSF48371">
    <property type="entry name" value="ARM repeat"/>
    <property type="match status" value="1"/>
</dbReference>
<gene>
    <name evidence="6" type="ORF">TRIADDRAFT_57846</name>
</gene>
<dbReference type="Proteomes" id="UP000009022">
    <property type="component" value="Unassembled WGS sequence"/>
</dbReference>
<dbReference type="Pfam" id="PF24140">
    <property type="entry name" value="TPR_TNPO3_IPO13_3rd"/>
    <property type="match status" value="1"/>
</dbReference>
<accession>B3S1Q5</accession>
<evidence type="ECO:0000256" key="3">
    <source>
        <dbReference type="ARBA" id="ARBA00022448"/>
    </source>
</evidence>
<comment type="similarity">
    <text evidence="2">Belongs to the importin beta family.</text>
</comment>
<dbReference type="PhylomeDB" id="B3S1Q5"/>
<sequence>MANTSKIEEALQQLYSVNDPQTIHQLQEWLTGMQTSLDAWQFCWPLMAEDKLFSVIIAVIYEPTSFSLIYVHSICANESNDTLVNTVAEDVISAPPIQFFGACTIKTKISTCWSELPADQYIPLRDQIIQFIIRFAIGPPFVRCQLCSALAILTLRITPNHWAQPINDLILFSSQQINFQAVFIEIISEITSMFDKSGLVNIDRASVRHVLESNYADDGLIPTLFDLLRDEELFESAISALMEIGTSGESTRYPSSLYRFLKLLTKLTPLIEETIRNESIDECGDICNLVVSSSECHSKYFVKFENHDHRKLANELASMILNFASTNGYYPMDETCSRLTFEFWYSLQTEIECLETANTELSRKQLAACYEDYKPMYISLMKMLTNRFLQSECLKYYCEDLSNLTSNIQSSDWQTFEVYLYLVRAISDSVSSSDSKYIRNFFRILPQLPSHEKVGVMALKVIGSYCDYLKYDHEILMAIMPRILWSLKEPKLVYAAAIALRDICVDCGEELKTSATEIFNACQEVLSGSYLMPNQRIPLVESMGSIIPVMDKNSMENASSHLSRQLIEGVINIIQKPETPSSRYEIILQLKCLKAFFLTANLPSEIQPSPLLSSSEIALRTFNEILLKWIHDEQVTEIMMLFGDDESTLQTVAHLYYTLTLGTLQLLETGSNSAPDLVNAFLIFNEKAVKSSSRIVFSNASVYDKLLPFGLASMVFKESYIIKSNSRFLVEFVAKVTSSEEARRSVELYGKLIVSKIILGIAGELPRVSLRPLIDVLIELNKNCITCLARWIKELFMEDIFPCAGLSHVDKQAFQNAVLRSRARKRWLQEQAEEFALKCRGLHGTNYAKDVQSKVVR</sequence>
<dbReference type="GO" id="GO:0005737">
    <property type="term" value="C:cytoplasm"/>
    <property type="evidence" value="ECO:0000318"/>
    <property type="project" value="GO_Central"/>
</dbReference>
<dbReference type="eggNOG" id="KOG2022">
    <property type="taxonomic scope" value="Eukaryota"/>
</dbReference>
<dbReference type="PANTHER" id="PTHR12363">
    <property type="entry name" value="TRANSPORTIN 3 AND IMPORTIN 13"/>
    <property type="match status" value="1"/>
</dbReference>
<dbReference type="HOGENOM" id="CLU_005996_3_0_1"/>
<reference evidence="6 7" key="1">
    <citation type="journal article" date="2008" name="Nature">
        <title>The Trichoplax genome and the nature of placozoans.</title>
        <authorList>
            <person name="Srivastava M."/>
            <person name="Begovic E."/>
            <person name="Chapman J."/>
            <person name="Putnam N.H."/>
            <person name="Hellsten U."/>
            <person name="Kawashima T."/>
            <person name="Kuo A."/>
            <person name="Mitros T."/>
            <person name="Salamov A."/>
            <person name="Carpenter M.L."/>
            <person name="Signorovitch A.Y."/>
            <person name="Moreno M.A."/>
            <person name="Kamm K."/>
            <person name="Grimwood J."/>
            <person name="Schmutz J."/>
            <person name="Shapiro H."/>
            <person name="Grigoriev I.V."/>
            <person name="Buss L.W."/>
            <person name="Schierwater B."/>
            <person name="Dellaporta S.L."/>
            <person name="Rokhsar D.S."/>
        </authorList>
    </citation>
    <scope>NUCLEOTIDE SEQUENCE [LARGE SCALE GENOMIC DNA]</scope>
    <source>
        <strain evidence="6 7">Grell-BS-1999</strain>
    </source>
</reference>
<dbReference type="GO" id="GO:0006606">
    <property type="term" value="P:protein import into nucleus"/>
    <property type="evidence" value="ECO:0000318"/>
    <property type="project" value="GO_Central"/>
</dbReference>
<evidence type="ECO:0000256" key="1">
    <source>
        <dbReference type="ARBA" id="ARBA00004123"/>
    </source>
</evidence>
<evidence type="ECO:0000313" key="6">
    <source>
        <dbReference type="EMBL" id="EDV23335.1"/>
    </source>
</evidence>
<evidence type="ECO:0008006" key="8">
    <source>
        <dbReference type="Google" id="ProtNLM"/>
    </source>
</evidence>
<dbReference type="InParanoid" id="B3S1Q5"/>
<dbReference type="InterPro" id="IPR011989">
    <property type="entry name" value="ARM-like"/>
</dbReference>
<dbReference type="STRING" id="10228.B3S1Q5"/>
<dbReference type="EMBL" id="DS985247">
    <property type="protein sequence ID" value="EDV23335.1"/>
    <property type="molecule type" value="Genomic_DNA"/>
</dbReference>
<protein>
    <recommendedName>
        <fullName evidence="8">Importin-13</fullName>
    </recommendedName>
</protein>
<keyword evidence="7" id="KW-1185">Reference proteome</keyword>
<dbReference type="PANTHER" id="PTHR12363:SF33">
    <property type="entry name" value="IMPORTIN-13"/>
    <property type="match status" value="1"/>
</dbReference>
<proteinExistence type="inferred from homology"/>
<dbReference type="InterPro" id="IPR016024">
    <property type="entry name" value="ARM-type_fold"/>
</dbReference>
<dbReference type="Gene3D" id="1.25.10.10">
    <property type="entry name" value="Leucine-rich Repeat Variant"/>
    <property type="match status" value="2"/>
</dbReference>
<dbReference type="AlphaFoldDB" id="B3S1Q5"/>
<dbReference type="OrthoDB" id="2016913at2759"/>
<dbReference type="CTD" id="6755458"/>
<dbReference type="Pfam" id="PF18806">
    <property type="entry name" value="Importin_rep_3"/>
    <property type="match status" value="1"/>
</dbReference>
<dbReference type="RefSeq" id="XP_002114245.1">
    <property type="nucleotide sequence ID" value="XM_002114209.1"/>
</dbReference>
<keyword evidence="5" id="KW-0539">Nucleus</keyword>
<keyword evidence="3" id="KW-0813">Transport</keyword>
<dbReference type="KEGG" id="tad:TRIADDRAFT_57846"/>
<dbReference type="FunCoup" id="B3S1Q5">
    <property type="interactions" value="1439"/>
</dbReference>
<keyword evidence="4" id="KW-0653">Protein transport</keyword>
<dbReference type="InterPro" id="IPR040520">
    <property type="entry name" value="Importin_rep_3"/>
</dbReference>